<accession>A0A4R4RGT6</accession>
<proteinExistence type="inferred from homology"/>
<dbReference type="AlphaFoldDB" id="A0A4R4RGT6"/>
<dbReference type="Pfam" id="PF13401">
    <property type="entry name" value="AAA_22"/>
    <property type="match status" value="1"/>
</dbReference>
<dbReference type="InterPro" id="IPR011990">
    <property type="entry name" value="TPR-like_helical_dom_sf"/>
</dbReference>
<dbReference type="EMBL" id="SMKL01000055">
    <property type="protein sequence ID" value="TDC48504.1"/>
    <property type="molecule type" value="Genomic_DNA"/>
</dbReference>
<dbReference type="Proteomes" id="UP000295621">
    <property type="component" value="Unassembled WGS sequence"/>
</dbReference>
<comment type="caution">
    <text evidence="5">The sequence shown here is derived from an EMBL/GenBank/DDBJ whole genome shotgun (WGS) entry which is preliminary data.</text>
</comment>
<dbReference type="PANTHER" id="PTHR47691:SF3">
    <property type="entry name" value="HTH-TYPE TRANSCRIPTIONAL REGULATOR RV0890C-RELATED"/>
    <property type="match status" value="1"/>
</dbReference>
<organism evidence="5 6">
    <name type="scientific">Jiangella ureilytica</name>
    <dbReference type="NCBI Taxonomy" id="2530374"/>
    <lineage>
        <taxon>Bacteria</taxon>
        <taxon>Bacillati</taxon>
        <taxon>Actinomycetota</taxon>
        <taxon>Actinomycetes</taxon>
        <taxon>Jiangellales</taxon>
        <taxon>Jiangellaceae</taxon>
        <taxon>Jiangella</taxon>
    </lineage>
</organism>
<dbReference type="Pfam" id="PF00486">
    <property type="entry name" value="Trans_reg_C"/>
    <property type="match status" value="1"/>
</dbReference>
<sequence>MQVSILGPVRVGPAGAVPGAGVRALLARLALAPGRVVGVETIVDDLWGDRPANAANAVQAAASRLRKALNGHPVAVEALAGGYRLAIGRDDVDAAVAEALLASATAALRAGDVAFAAAEAGRALELWQGEPLADVGDAPFAAPEAARLATLRLDLRRTRAEADLRRGAHADLPSELAALAGDHPLDEALLAQLMRALVATGRPAEALAAYEAGRERLADALGADPGPQLRAVHLAVLNHDRPALRLGTTATAATAPAGGGRATRLRRSLTPLLGRDGELAVVEALLHEARLVTLLGPGGVGKTRFATEIGLRRLDRTGRPVHLVELAGLRDGDDVLPAVLAALGVRELSVTDRGPHPVARAPVERLRDALADGDALIIVDNCEHLVDAVAAVVHEMVTASAAVRVLATSRTPLAVDGEVVHPLPALALPPGDGDGGDGDGDGGALHYPAVRLFHDRARAARPAVRLDPAVVADICRHLDGLPLAIELAAAKVRSMSVEQIAARLDDRFGLLVDGPRTAPERHRTLLAVVRWSWELLGDTERAVLRRLAVLPGGADAATAAGVCAFGRVDGAGVDAALAGLVDQSLLVVDENGGTVRFRLLETVREFADAELDAAQERAEATAGLVAWATALALRAGPELRGQAQVAWFATLAREHDNLVAGLRAAIDTADTRSAYAVAATLCWYWAAVGLHFEVAGWGEQLLEMTGPADPHSEALLWAVVVPNSLVNGPRRPAGRAMWRLRRLIAAAPGIDLFGRAIGELVLAAVSGRPDRLERAHDIVQASGDRWLRATETMFSGFLAENDGDRERSRRLAREAYDEFATLGDRWGLGMISMTLGMNEAAGGDAVVAVELLDEAVRSFDALGAGDDGRQVQLLRAIIRIRAGHVDQGVAELTELRDRFPADPEVIMLAESGLGEAAARHGDVAGMLAHYSTAVAAAHTEPPQGTPQLRIMALTGAALARLRTGDEGVEGLLARAYELAVGDGDRPVIGAVAAAFGRLAQVRGDAARAARLIALGRRLGAIELLGDVEHPAFADLADPPDELLAPERDRAADLATPAVIAEISALVRP</sequence>
<dbReference type="SMART" id="SM01043">
    <property type="entry name" value="BTAD"/>
    <property type="match status" value="1"/>
</dbReference>
<dbReference type="InterPro" id="IPR058852">
    <property type="entry name" value="HTH_77"/>
</dbReference>
<feature type="domain" description="OmpR/PhoB-type" evidence="4">
    <location>
        <begin position="1"/>
        <end position="87"/>
    </location>
</feature>
<dbReference type="InterPro" id="IPR036388">
    <property type="entry name" value="WH-like_DNA-bd_sf"/>
</dbReference>
<dbReference type="PROSITE" id="PS51755">
    <property type="entry name" value="OMPR_PHOB"/>
    <property type="match status" value="1"/>
</dbReference>
<dbReference type="InterPro" id="IPR016032">
    <property type="entry name" value="Sig_transdc_resp-reg_C-effctor"/>
</dbReference>
<dbReference type="SUPFAM" id="SSF46894">
    <property type="entry name" value="C-terminal effector domain of the bipartite response regulators"/>
    <property type="match status" value="1"/>
</dbReference>
<gene>
    <name evidence="5" type="ORF">E1212_21065</name>
</gene>
<evidence type="ECO:0000313" key="6">
    <source>
        <dbReference type="Proteomes" id="UP000295621"/>
    </source>
</evidence>
<keyword evidence="2 3" id="KW-0238">DNA-binding</keyword>
<dbReference type="GO" id="GO:0016887">
    <property type="term" value="F:ATP hydrolysis activity"/>
    <property type="evidence" value="ECO:0007669"/>
    <property type="project" value="InterPro"/>
</dbReference>
<dbReference type="SMART" id="SM00862">
    <property type="entry name" value="Trans_reg_C"/>
    <property type="match status" value="1"/>
</dbReference>
<reference evidence="5 6" key="1">
    <citation type="submission" date="2019-02" db="EMBL/GenBank/DDBJ databases">
        <title>Draft genome sequences of novel Actinobacteria.</title>
        <authorList>
            <person name="Sahin N."/>
            <person name="Ay H."/>
            <person name="Saygin H."/>
        </authorList>
    </citation>
    <scope>NUCLEOTIDE SEQUENCE [LARGE SCALE GENOMIC DNA]</scope>
    <source>
        <strain evidence="5 6">KC603</strain>
    </source>
</reference>
<dbReference type="GO" id="GO:0006355">
    <property type="term" value="P:regulation of DNA-templated transcription"/>
    <property type="evidence" value="ECO:0007669"/>
    <property type="project" value="InterPro"/>
</dbReference>
<dbReference type="Gene3D" id="1.25.40.10">
    <property type="entry name" value="Tetratricopeptide repeat domain"/>
    <property type="match status" value="1"/>
</dbReference>
<dbReference type="OrthoDB" id="9812579at2"/>
<evidence type="ECO:0000313" key="5">
    <source>
        <dbReference type="EMBL" id="TDC48504.1"/>
    </source>
</evidence>
<dbReference type="InterPro" id="IPR005158">
    <property type="entry name" value="BTAD"/>
</dbReference>
<dbReference type="RefSeq" id="WP_131986080.1">
    <property type="nucleotide sequence ID" value="NZ_SMKL01000055.1"/>
</dbReference>
<protein>
    <submittedName>
        <fullName evidence="5">AfsR/SARP family transcriptional regulator</fullName>
    </submittedName>
</protein>
<dbReference type="GO" id="GO:0000160">
    <property type="term" value="P:phosphorelay signal transduction system"/>
    <property type="evidence" value="ECO:0007669"/>
    <property type="project" value="InterPro"/>
</dbReference>
<dbReference type="Pfam" id="PF25872">
    <property type="entry name" value="HTH_77"/>
    <property type="match status" value="1"/>
</dbReference>
<dbReference type="GO" id="GO:0003677">
    <property type="term" value="F:DNA binding"/>
    <property type="evidence" value="ECO:0007669"/>
    <property type="project" value="UniProtKB-UniRule"/>
</dbReference>
<dbReference type="Pfam" id="PF03704">
    <property type="entry name" value="BTAD"/>
    <property type="match status" value="1"/>
</dbReference>
<feature type="DNA-binding region" description="OmpR/PhoB-type" evidence="3">
    <location>
        <begin position="1"/>
        <end position="87"/>
    </location>
</feature>
<name>A0A4R4RGT6_9ACTN</name>
<dbReference type="CDD" id="cd15831">
    <property type="entry name" value="BTAD"/>
    <property type="match status" value="1"/>
</dbReference>
<dbReference type="PANTHER" id="PTHR47691">
    <property type="entry name" value="REGULATOR-RELATED"/>
    <property type="match status" value="1"/>
</dbReference>
<evidence type="ECO:0000256" key="2">
    <source>
        <dbReference type="ARBA" id="ARBA00023125"/>
    </source>
</evidence>
<dbReference type="InterPro" id="IPR027417">
    <property type="entry name" value="P-loop_NTPase"/>
</dbReference>
<dbReference type="InterPro" id="IPR049945">
    <property type="entry name" value="AAA_22"/>
</dbReference>
<evidence type="ECO:0000256" key="3">
    <source>
        <dbReference type="PROSITE-ProRule" id="PRU01091"/>
    </source>
</evidence>
<evidence type="ECO:0000259" key="4">
    <source>
        <dbReference type="PROSITE" id="PS51755"/>
    </source>
</evidence>
<evidence type="ECO:0000256" key="1">
    <source>
        <dbReference type="ARBA" id="ARBA00005820"/>
    </source>
</evidence>
<comment type="similarity">
    <text evidence="1">Belongs to the AfsR/DnrI/RedD regulatory family.</text>
</comment>
<keyword evidence="6" id="KW-1185">Reference proteome</keyword>
<dbReference type="Gene3D" id="1.10.10.10">
    <property type="entry name" value="Winged helix-like DNA-binding domain superfamily/Winged helix DNA-binding domain"/>
    <property type="match status" value="1"/>
</dbReference>
<dbReference type="SUPFAM" id="SSF48452">
    <property type="entry name" value="TPR-like"/>
    <property type="match status" value="1"/>
</dbReference>
<dbReference type="SUPFAM" id="SSF52540">
    <property type="entry name" value="P-loop containing nucleoside triphosphate hydrolases"/>
    <property type="match status" value="1"/>
</dbReference>
<dbReference type="Gene3D" id="3.40.50.300">
    <property type="entry name" value="P-loop containing nucleotide triphosphate hydrolases"/>
    <property type="match status" value="1"/>
</dbReference>
<dbReference type="InterPro" id="IPR001867">
    <property type="entry name" value="OmpR/PhoB-type_DNA-bd"/>
</dbReference>